<gene>
    <name evidence="6" type="ORF">HUT08_10900</name>
</gene>
<feature type="domain" description="HTH araC/xylS-type" evidence="5">
    <location>
        <begin position="286"/>
        <end position="384"/>
    </location>
</feature>
<dbReference type="EMBL" id="CP054929">
    <property type="protein sequence ID" value="QKW49968.1"/>
    <property type="molecule type" value="Genomic_DNA"/>
</dbReference>
<dbReference type="GO" id="GO:0043565">
    <property type="term" value="F:sequence-specific DNA binding"/>
    <property type="evidence" value="ECO:0007669"/>
    <property type="project" value="InterPro"/>
</dbReference>
<dbReference type="InterPro" id="IPR029062">
    <property type="entry name" value="Class_I_gatase-like"/>
</dbReference>
<protein>
    <submittedName>
        <fullName evidence="6">Helix-turn-helix domain-containing protein</fullName>
    </submittedName>
</protein>
<keyword evidence="1" id="KW-0805">Transcription regulation</keyword>
<reference evidence="6 7" key="1">
    <citation type="submission" date="2020-06" db="EMBL/GenBank/DDBJ databases">
        <title>Genome mining for natural products.</title>
        <authorList>
            <person name="Zhang B."/>
            <person name="Shi J."/>
            <person name="Ge H."/>
        </authorList>
    </citation>
    <scope>NUCLEOTIDE SEQUENCE [LARGE SCALE GENOMIC DNA]</scope>
    <source>
        <strain evidence="6 7">NA00687</strain>
    </source>
</reference>
<proteinExistence type="predicted"/>
<dbReference type="GO" id="GO:0003700">
    <property type="term" value="F:DNA-binding transcription factor activity"/>
    <property type="evidence" value="ECO:0007669"/>
    <property type="project" value="InterPro"/>
</dbReference>
<dbReference type="InterPro" id="IPR002818">
    <property type="entry name" value="DJ-1/PfpI"/>
</dbReference>
<dbReference type="InterPro" id="IPR018062">
    <property type="entry name" value="HTH_AraC-typ_CS"/>
</dbReference>
<dbReference type="InterPro" id="IPR018060">
    <property type="entry name" value="HTH_AraC"/>
</dbReference>
<feature type="region of interest" description="Disordered" evidence="4">
    <location>
        <begin position="201"/>
        <end position="283"/>
    </location>
</feature>
<organism evidence="6 7">
    <name type="scientific">Streptomyces buecherae</name>
    <dbReference type="NCBI Taxonomy" id="2763006"/>
    <lineage>
        <taxon>Bacteria</taxon>
        <taxon>Bacillati</taxon>
        <taxon>Actinomycetota</taxon>
        <taxon>Actinomycetes</taxon>
        <taxon>Kitasatosporales</taxon>
        <taxon>Streptomycetaceae</taxon>
        <taxon>Streptomyces</taxon>
    </lineage>
</organism>
<feature type="region of interest" description="Disordered" evidence="4">
    <location>
        <begin position="399"/>
        <end position="468"/>
    </location>
</feature>
<dbReference type="PROSITE" id="PS01124">
    <property type="entry name" value="HTH_ARAC_FAMILY_2"/>
    <property type="match status" value="1"/>
</dbReference>
<keyword evidence="3" id="KW-0804">Transcription</keyword>
<sequence length="468" mass="47714">MPVVALLLLDGVPAHQVTAAGIVFGSASPLAYRHAPYDLRLCSASDGPEGVPADVATGGPGSVRIAVDRGLDGLADAETVIVTGYAGFRAEPSAAVVEAVRAAAARGSRVGAIGTGVLLLAATGLLTGRRATTLSQHAAELARRHPRVTVAPEESLVADGPFLTSAGVFGGKELYVHVVARDHGEEAGVEADRHLFLALPAPTEPPRAAGPRATTGPPPTTGPRGRSAPDGVGRGTRGAEEAYGADAEAQGGQEAQGDQGAEGSHGARDAQHAQGDQGSEGAGEVEAVARWMATRLDRPLTLAEIANHAGMSVRSLNRRFRADTGLSPLQCLLRARIRRAQWLLERTDLPVGQIAAQTGLGTPANLRHHFQRHNGTTPGTYRAAYRSLAGMFAAAVGTETDGADPHEAGTDGADPHEAGTDGADPDGARVGRTDRTDRTDAEPAGTDGAAEAGEHVAPGGPCGSPDSP</sequence>
<keyword evidence="2" id="KW-0238">DNA-binding</keyword>
<accession>A0A7H8N874</accession>
<name>A0A7H8N874_9ACTN</name>
<dbReference type="PANTHER" id="PTHR43130:SF3">
    <property type="entry name" value="HTH-TYPE TRANSCRIPTIONAL REGULATOR RV1931C"/>
    <property type="match status" value="1"/>
</dbReference>
<dbReference type="Pfam" id="PF12833">
    <property type="entry name" value="HTH_18"/>
    <property type="match status" value="1"/>
</dbReference>
<evidence type="ECO:0000256" key="2">
    <source>
        <dbReference type="ARBA" id="ARBA00023125"/>
    </source>
</evidence>
<dbReference type="AlphaFoldDB" id="A0A7H8N874"/>
<evidence type="ECO:0000256" key="4">
    <source>
        <dbReference type="SAM" id="MobiDB-lite"/>
    </source>
</evidence>
<feature type="compositionally biased region" description="Low complexity" evidence="4">
    <location>
        <begin position="241"/>
        <end position="262"/>
    </location>
</feature>
<dbReference type="InterPro" id="IPR052158">
    <property type="entry name" value="INH-QAR"/>
</dbReference>
<dbReference type="Pfam" id="PF01965">
    <property type="entry name" value="DJ-1_PfpI"/>
    <property type="match status" value="1"/>
</dbReference>
<dbReference type="SUPFAM" id="SSF52317">
    <property type="entry name" value="Class I glutamine amidotransferase-like"/>
    <property type="match status" value="1"/>
</dbReference>
<dbReference type="PROSITE" id="PS00041">
    <property type="entry name" value="HTH_ARAC_FAMILY_1"/>
    <property type="match status" value="1"/>
</dbReference>
<dbReference type="RefSeq" id="WP_176161703.1">
    <property type="nucleotide sequence ID" value="NZ_CP054929.1"/>
</dbReference>
<feature type="compositionally biased region" description="Low complexity" evidence="4">
    <location>
        <begin position="206"/>
        <end position="215"/>
    </location>
</feature>
<dbReference type="PANTHER" id="PTHR43130">
    <property type="entry name" value="ARAC-FAMILY TRANSCRIPTIONAL REGULATOR"/>
    <property type="match status" value="1"/>
</dbReference>
<evidence type="ECO:0000256" key="3">
    <source>
        <dbReference type="ARBA" id="ARBA00023163"/>
    </source>
</evidence>
<dbReference type="Gene3D" id="1.10.10.60">
    <property type="entry name" value="Homeodomain-like"/>
    <property type="match status" value="1"/>
</dbReference>
<keyword evidence="7" id="KW-1185">Reference proteome</keyword>
<dbReference type="Proteomes" id="UP000509303">
    <property type="component" value="Chromosome"/>
</dbReference>
<dbReference type="InterPro" id="IPR009057">
    <property type="entry name" value="Homeodomain-like_sf"/>
</dbReference>
<evidence type="ECO:0000313" key="7">
    <source>
        <dbReference type="Proteomes" id="UP000509303"/>
    </source>
</evidence>
<feature type="compositionally biased region" description="Basic and acidic residues" evidence="4">
    <location>
        <begin position="426"/>
        <end position="441"/>
    </location>
</feature>
<evidence type="ECO:0000256" key="1">
    <source>
        <dbReference type="ARBA" id="ARBA00023015"/>
    </source>
</evidence>
<dbReference type="SMART" id="SM00342">
    <property type="entry name" value="HTH_ARAC"/>
    <property type="match status" value="1"/>
</dbReference>
<evidence type="ECO:0000313" key="6">
    <source>
        <dbReference type="EMBL" id="QKW49968.1"/>
    </source>
</evidence>
<evidence type="ECO:0000259" key="5">
    <source>
        <dbReference type="PROSITE" id="PS01124"/>
    </source>
</evidence>
<feature type="compositionally biased region" description="Basic and acidic residues" evidence="4">
    <location>
        <begin position="403"/>
        <end position="419"/>
    </location>
</feature>
<dbReference type="Gene3D" id="3.40.50.880">
    <property type="match status" value="1"/>
</dbReference>
<dbReference type="SUPFAM" id="SSF46689">
    <property type="entry name" value="Homeodomain-like"/>
    <property type="match status" value="2"/>
</dbReference>